<name>A0AB34GWP5_ESCRO</name>
<evidence type="ECO:0000313" key="1">
    <source>
        <dbReference type="EMBL" id="KAJ8784901.1"/>
    </source>
</evidence>
<reference evidence="1 2" key="1">
    <citation type="submission" date="2022-11" db="EMBL/GenBank/DDBJ databases">
        <title>Whole genome sequence of Eschrichtius robustus ER-17-0199.</title>
        <authorList>
            <person name="Bruniche-Olsen A."/>
            <person name="Black A.N."/>
            <person name="Fields C.J."/>
            <person name="Walden K."/>
            <person name="Dewoody J.A."/>
        </authorList>
    </citation>
    <scope>NUCLEOTIDE SEQUENCE [LARGE SCALE GENOMIC DNA]</scope>
    <source>
        <strain evidence="1">ER-17-0199</strain>
        <tissue evidence="1">Blubber</tissue>
    </source>
</reference>
<dbReference type="Gene3D" id="2.130.10.10">
    <property type="entry name" value="YVTN repeat-like/Quinoprotein amine dehydrogenase"/>
    <property type="match status" value="1"/>
</dbReference>
<dbReference type="Proteomes" id="UP001159641">
    <property type="component" value="Unassembled WGS sequence"/>
</dbReference>
<accession>A0AB34GWP5</accession>
<organism evidence="1 2">
    <name type="scientific">Eschrichtius robustus</name>
    <name type="common">California gray whale</name>
    <name type="synonym">Eschrichtius gibbosus</name>
    <dbReference type="NCBI Taxonomy" id="9764"/>
    <lineage>
        <taxon>Eukaryota</taxon>
        <taxon>Metazoa</taxon>
        <taxon>Chordata</taxon>
        <taxon>Craniata</taxon>
        <taxon>Vertebrata</taxon>
        <taxon>Euteleostomi</taxon>
        <taxon>Mammalia</taxon>
        <taxon>Eutheria</taxon>
        <taxon>Laurasiatheria</taxon>
        <taxon>Artiodactyla</taxon>
        <taxon>Whippomorpha</taxon>
        <taxon>Cetacea</taxon>
        <taxon>Mysticeti</taxon>
        <taxon>Eschrichtiidae</taxon>
        <taxon>Eschrichtius</taxon>
    </lineage>
</organism>
<gene>
    <name evidence="1" type="ORF">J1605_007787</name>
</gene>
<proteinExistence type="predicted"/>
<dbReference type="InterPro" id="IPR015943">
    <property type="entry name" value="WD40/YVTN_repeat-like_dom_sf"/>
</dbReference>
<dbReference type="AlphaFoldDB" id="A0AB34GWP5"/>
<keyword evidence="2" id="KW-1185">Reference proteome</keyword>
<sequence length="151" mass="16715">MESGWPEKDFICKAIAGHKGEIDELAYISTKEYWFDGREKSVVCTVSSDGTVCAWDLQEPAALVNLVTYPRPQLVVTVDERGLIKVWKAENGCEQASCLPTYCDFPEGPLLLRVACSSVIACGKGLRTTGSYFLLHQMARPAFILKMSFLS</sequence>
<protein>
    <submittedName>
        <fullName evidence="1">Uncharacterized protein</fullName>
    </submittedName>
</protein>
<comment type="caution">
    <text evidence="1">The sequence shown here is derived from an EMBL/GenBank/DDBJ whole genome shotgun (WGS) entry which is preliminary data.</text>
</comment>
<evidence type="ECO:0000313" key="2">
    <source>
        <dbReference type="Proteomes" id="UP001159641"/>
    </source>
</evidence>
<dbReference type="InterPro" id="IPR036322">
    <property type="entry name" value="WD40_repeat_dom_sf"/>
</dbReference>
<dbReference type="SUPFAM" id="SSF50978">
    <property type="entry name" value="WD40 repeat-like"/>
    <property type="match status" value="1"/>
</dbReference>
<dbReference type="EMBL" id="JAIQCJ010002030">
    <property type="protein sequence ID" value="KAJ8784901.1"/>
    <property type="molecule type" value="Genomic_DNA"/>
</dbReference>